<name>A0A8T0TGL6_PANVG</name>
<reference evidence="2" key="1">
    <citation type="submission" date="2020-05" db="EMBL/GenBank/DDBJ databases">
        <title>WGS assembly of Panicum virgatum.</title>
        <authorList>
            <person name="Lovell J.T."/>
            <person name="Jenkins J."/>
            <person name="Shu S."/>
            <person name="Juenger T.E."/>
            <person name="Schmutz J."/>
        </authorList>
    </citation>
    <scope>NUCLEOTIDE SEQUENCE</scope>
    <source>
        <strain evidence="2">AP13</strain>
    </source>
</reference>
<dbReference type="AlphaFoldDB" id="A0A8T0TGL6"/>
<dbReference type="Proteomes" id="UP000823388">
    <property type="component" value="Chromosome 4K"/>
</dbReference>
<accession>A0A8T0TGL6</accession>
<evidence type="ECO:0000313" key="3">
    <source>
        <dbReference type="Proteomes" id="UP000823388"/>
    </source>
</evidence>
<dbReference type="InterPro" id="IPR022149">
    <property type="entry name" value="DUF3681"/>
</dbReference>
<keyword evidence="1" id="KW-0472">Membrane</keyword>
<proteinExistence type="predicted"/>
<keyword evidence="1" id="KW-0812">Transmembrane</keyword>
<feature type="transmembrane region" description="Helical" evidence="1">
    <location>
        <begin position="114"/>
        <end position="140"/>
    </location>
</feature>
<dbReference type="PANTHER" id="PTHR33530">
    <property type="entry name" value="OS01G0147100 PROTEIN"/>
    <property type="match status" value="1"/>
</dbReference>
<dbReference type="EMBL" id="CM029043">
    <property type="protein sequence ID" value="KAG2609377.1"/>
    <property type="molecule type" value="Genomic_DNA"/>
</dbReference>
<dbReference type="Pfam" id="PF12442">
    <property type="entry name" value="DUF3681"/>
    <property type="match status" value="1"/>
</dbReference>
<protein>
    <submittedName>
        <fullName evidence="2">Uncharacterized protein</fullName>
    </submittedName>
</protein>
<feature type="transmembrane region" description="Helical" evidence="1">
    <location>
        <begin position="46"/>
        <end position="65"/>
    </location>
</feature>
<gene>
    <name evidence="2" type="ORF">PVAP13_4KG036000</name>
</gene>
<evidence type="ECO:0000313" key="2">
    <source>
        <dbReference type="EMBL" id="KAG2609377.1"/>
    </source>
</evidence>
<comment type="caution">
    <text evidence="2">The sequence shown here is derived from an EMBL/GenBank/DDBJ whole genome shotgun (WGS) entry which is preliminary data.</text>
</comment>
<keyword evidence="3" id="KW-1185">Reference proteome</keyword>
<evidence type="ECO:0000256" key="1">
    <source>
        <dbReference type="SAM" id="Phobius"/>
    </source>
</evidence>
<feature type="transmembrane region" description="Helical" evidence="1">
    <location>
        <begin position="77"/>
        <end position="102"/>
    </location>
</feature>
<keyword evidence="1" id="KW-1133">Transmembrane helix</keyword>
<organism evidence="2 3">
    <name type="scientific">Panicum virgatum</name>
    <name type="common">Blackwell switchgrass</name>
    <dbReference type="NCBI Taxonomy" id="38727"/>
    <lineage>
        <taxon>Eukaryota</taxon>
        <taxon>Viridiplantae</taxon>
        <taxon>Streptophyta</taxon>
        <taxon>Embryophyta</taxon>
        <taxon>Tracheophyta</taxon>
        <taxon>Spermatophyta</taxon>
        <taxon>Magnoliopsida</taxon>
        <taxon>Liliopsida</taxon>
        <taxon>Poales</taxon>
        <taxon>Poaceae</taxon>
        <taxon>PACMAD clade</taxon>
        <taxon>Panicoideae</taxon>
        <taxon>Panicodae</taxon>
        <taxon>Paniceae</taxon>
        <taxon>Panicinae</taxon>
        <taxon>Panicum</taxon>
        <taxon>Panicum sect. Hiantes</taxon>
    </lineage>
</organism>
<dbReference type="PANTHER" id="PTHR33530:SF15">
    <property type="entry name" value="OS01G0147100 PROTEIN"/>
    <property type="match status" value="1"/>
</dbReference>
<sequence>MSTAQLHHDAENTAAADAATAIDMNTRDLIEAAIDPRASPTKLTGALLAVGLLTLAMDLAAALYKPPRGQIFERCRLAYYLIIAGIFAAGAAEVAIAFWLSYYAQEGRRRIATALVRALLCASLLPLVLVVALGGFSVLIRS</sequence>